<name>A0A6A5XZ07_9PLEO</name>
<dbReference type="OrthoDB" id="5273928at2759"/>
<dbReference type="GeneID" id="54289284"/>
<feature type="region of interest" description="Disordered" evidence="1">
    <location>
        <begin position="301"/>
        <end position="340"/>
    </location>
</feature>
<reference evidence="2" key="1">
    <citation type="journal article" date="2020" name="Stud. Mycol.">
        <title>101 Dothideomycetes genomes: a test case for predicting lifestyles and emergence of pathogens.</title>
        <authorList>
            <person name="Haridas S."/>
            <person name="Albert R."/>
            <person name="Binder M."/>
            <person name="Bloem J."/>
            <person name="Labutti K."/>
            <person name="Salamov A."/>
            <person name="Andreopoulos B."/>
            <person name="Baker S."/>
            <person name="Barry K."/>
            <person name="Bills G."/>
            <person name="Bluhm B."/>
            <person name="Cannon C."/>
            <person name="Castanera R."/>
            <person name="Culley D."/>
            <person name="Daum C."/>
            <person name="Ezra D."/>
            <person name="Gonzalez J."/>
            <person name="Henrissat B."/>
            <person name="Kuo A."/>
            <person name="Liang C."/>
            <person name="Lipzen A."/>
            <person name="Lutzoni F."/>
            <person name="Magnuson J."/>
            <person name="Mondo S."/>
            <person name="Nolan M."/>
            <person name="Ohm R."/>
            <person name="Pangilinan J."/>
            <person name="Park H.-J."/>
            <person name="Ramirez L."/>
            <person name="Alfaro M."/>
            <person name="Sun H."/>
            <person name="Tritt A."/>
            <person name="Yoshinaga Y."/>
            <person name="Zwiers L.-H."/>
            <person name="Turgeon B."/>
            <person name="Goodwin S."/>
            <person name="Spatafora J."/>
            <person name="Crous P."/>
            <person name="Grigoriev I."/>
        </authorList>
    </citation>
    <scope>NUCLEOTIDE SEQUENCE</scope>
    <source>
        <strain evidence="2">CBS 175.79</strain>
    </source>
</reference>
<sequence>MALALAQTDSHYWPAIKPVYDFLRETDTLSFEAWVSFMSAFSGHIMPSTFKISAYELPGRPLPGLESIGTRLSALTFDTLTYLHFSTEAIKLLSLNRDILKFTNLSVLVLEQAHDSDELLWNTYGGDSGERPVSTDRLFHFWSRAVHEAHAFFKLKVLVLRGFVVRPEHLAGPLAFPALALCSTNSVCLLRSLRTSKRNGDVYDDGIWRCLHIDSDDGHNSAVALGHDLDYEFKREDLTKHQKMQILYDFAISRAPTDRVADKPVISIAHGNPKLYNPEFTKDCVWFTRVGWESAPNIHDQKSVIDKNKDEASRDGSNKRRKMRGGKQQDIGSLLESFSA</sequence>
<dbReference type="EMBL" id="ML978068">
    <property type="protein sequence ID" value="KAF2018422.1"/>
    <property type="molecule type" value="Genomic_DNA"/>
</dbReference>
<evidence type="ECO:0000256" key="1">
    <source>
        <dbReference type="SAM" id="MobiDB-lite"/>
    </source>
</evidence>
<keyword evidence="3" id="KW-1185">Reference proteome</keyword>
<evidence type="ECO:0000313" key="3">
    <source>
        <dbReference type="Proteomes" id="UP000799778"/>
    </source>
</evidence>
<proteinExistence type="predicted"/>
<protein>
    <submittedName>
        <fullName evidence="2">Uncharacterized protein</fullName>
    </submittedName>
</protein>
<organism evidence="2 3">
    <name type="scientific">Aaosphaeria arxii CBS 175.79</name>
    <dbReference type="NCBI Taxonomy" id="1450172"/>
    <lineage>
        <taxon>Eukaryota</taxon>
        <taxon>Fungi</taxon>
        <taxon>Dikarya</taxon>
        <taxon>Ascomycota</taxon>
        <taxon>Pezizomycotina</taxon>
        <taxon>Dothideomycetes</taxon>
        <taxon>Pleosporomycetidae</taxon>
        <taxon>Pleosporales</taxon>
        <taxon>Pleosporales incertae sedis</taxon>
        <taxon>Aaosphaeria</taxon>
    </lineage>
</organism>
<dbReference type="RefSeq" id="XP_033386761.1">
    <property type="nucleotide sequence ID" value="XM_033531887.1"/>
</dbReference>
<feature type="compositionally biased region" description="Basic and acidic residues" evidence="1">
    <location>
        <begin position="301"/>
        <end position="318"/>
    </location>
</feature>
<dbReference type="Proteomes" id="UP000799778">
    <property type="component" value="Unassembled WGS sequence"/>
</dbReference>
<evidence type="ECO:0000313" key="2">
    <source>
        <dbReference type="EMBL" id="KAF2018422.1"/>
    </source>
</evidence>
<accession>A0A6A5XZ07</accession>
<gene>
    <name evidence="2" type="ORF">BU24DRAFT_461361</name>
</gene>
<dbReference type="AlphaFoldDB" id="A0A6A5XZ07"/>